<feature type="compositionally biased region" description="Low complexity" evidence="1">
    <location>
        <begin position="190"/>
        <end position="216"/>
    </location>
</feature>
<sequence length="2583" mass="268759">MSTERLARATAQPTLPTNANIFMMDVRKGQRKSKRVNPKSTMASIITAHRAEAQKAKEELDKDDAYTPPLIFLFRTDDTKKQAARRQEQIDAQLDALGAFGEFRACVLDGIKSRHWTRYIDSPTTPDRPAPDKAESASSRDAPPTASVAAAAAAAVDPAVVSANGAGDAPASPLPISGDFAGREGKSSTGAAEAPAAAVSPRVSAAGAAEGATGAAKEADDLEGEDEEVWEEVEVELDEGEEVVEGGDGGGDGTNSAADGNGAGASQCWEAATYVDRAATPSMRAKEARTTTPADEKIITAPSTAKRSVNTVWAHVKSQTCSGGSAASAAALVAAAAVSSSKHDNPVEEESVDVADLDGDGVAADAASPAAPGPADHTDSADGVNIPDTPRRSGPERNNSGSVFLATAHAPPLAEADAKAAALTRSTDAEALLPLEEFEEFDIDGPLSESVTAEAPAAAAVPALNDATPEALSAATAKGAESWATEHAAAGSVSGDDGISAAEEAAGEESASAHTGAPAALGTAAKSLTEVLQEDAAAGAAGDGPALTASEGDSADTEVEGKDAEEDAVAATAAENNSDAVAFTVAAAATPVSPPKPSISMPVYTQVVSRLYYGATTVYLSDRAFIELPATANVLVIDHLDWDDAHLAAIDAALEQVDPVAGHVLLYPDAYAPQSEHVIGNINAYRRSLLPFIFVFRTQLSNEAAMAVQHRLANALHVRPTLDSTAQQSLVAGQNDRTSVCVLSAAESEKGGENPMLAPQPRKATPASPKPSPAEPAPARTATATKVAGAPRRAVTAPVGESGTAATASAPPLPRTPPAATEGKHRDASTRGVADDAVQHLWDLLNSVSFDASSKKSAASAAALSAQVEVQRSHHGGCNGNGRAAAEWQQRISAPGASSVRGNADQAEPVYRCPAETTTNILTRTSDTRETGNGHITASTAVDDAAPSQPSRLAYAPSLLNSEVTAPFLNASARADAAGGAGAAHRTLPATTLQAESAEVNESAAMIKGGLFNFGAIAFGRDNGYCAAEVPRLRRASGSRWGMNDDDDDVDSEHNATDAADGAATSSTFGSVSDLGLYPVSESVAAARAEAARISSQCGGGSPFTDEEIAKIEEEIILAQLREKERKERRSEARRAMRAKAKEAKSQFSCKTASSSSPVSSAPSATKGSRLWKQQFQGSRSVSDSFKTTATAREQELAEDGLLEDFISSLLVNRNRSKKLKADKSVVIDAAVNAVLAELRAKATKAKKPKRAAASKPPAAVKAPAKRAGQLELPPAGAPPPPATTAAPAKAKTRNAGKNLVDTVLSDYTTIARKHQLAHLADILLVNRIHAAVVNDTHERTADGTSGAAADASSPLVVLVETTLPREDAEVQEFIIRNALSMHPLPPEVATEDGQSVHTPPLTVLVLGDEQTKRVRTLAELPPVPPRVPAAVPLATAPATNSHDSAQAVSAAPASDRSAAAEAAPSTTCSSPARCSLSGAPAQVAPQRRGNPKEANSSTPPKADVDETATAAKAVLPSASSPVAAAASAEPVPTLAATAAAANTAPPAKTAASEANTRRVERVVRRVARVSLKALAAQKKKRRPATPSQARLVASIAATVSGKRAAVARPPRLLSVDSSKEKLLWASQPGRPLPIRILEPLISPAVYEEMRTAAAADVSASSAASPLTMHMVVYGVSKESSASTVWLGALQAAADLTSAMSSGASQLPAEVAELAGLDPARVRRVSERKSSRKRYAMKAAAASSVADDGAAGTATTAAPMSPKPYVYILIHTRLSREDAAVLQQELQYQLTQLKATPAGAEVAGMSVLTADDVSPAHLSYVLEHSMVEGGGNSVKMSAVRRGSKSGMVPSAAPTLSAEAAEVSNTFQEVYRLLSEQPWLLSPPLQWETPSSSSPRQQHPDTLVADAIRIAALTQVLVQRKEAQLRGHFEAAQQSSAMNADSEAVARAAQRVEMKTMVTEAVEEVSVRHEQATAHLVKTLSSIVGQWSLEKLSDTLEAIVRDEVKPIMDVLGERLASTPGRNAEAANGEATPIAAAPALMATPASTSPTDSADVASSVLLERQDEIKSTMSQTLAQLRELSERLSALAAATTAAAAAKTEGLVDSAVAHPPETAAAPLKSEEEVRLLRDLHELQEQHHSKLSEELESLRSDLRYFASQERAAAEAQAAAPAAAYAATLSRESLDRAVADTVHEITHAIRRDIHASVVEQLDAYCDVHRSAQNSAREDRRDEEPSTPVLPVTSFELEEMLTRVVDHTVRTSTDKIEDHVRAAMENVYRNERAADPASVTAAASTTSAAESDEALKAALEGLWAQVRAEAAEEEAVKVSQHNRQLLRLLRRQQHLQRSVPGRQPASAPASASSPASPLSYVALEEAMRVVLHPYMAQMQATTSSSITSAGDGVEQDHGPPPHDRFKGGCLACAGDNDTPARRSADGATEASTDATPGLDCFIKDWGAATTAPSDHGAIQLAVHFYRSQDVDNCEDCARAPSSIAGWKHDASTANVTIESSQLEYHRVSEGPDLKLVVFLLELLRHAPVPALVARTVDAATAVTLEGRTLDAACFASRRADGMTQTMTMQPYPCEGG</sequence>
<feature type="compositionally biased region" description="Basic residues" evidence="1">
    <location>
        <begin position="1243"/>
        <end position="1253"/>
    </location>
</feature>
<feature type="compositionally biased region" description="Acidic residues" evidence="1">
    <location>
        <begin position="553"/>
        <end position="568"/>
    </location>
</feature>
<dbReference type="VEuPathDB" id="TriTrypDB:LdBPK_191020.1"/>
<feature type="region of interest" description="Disordered" evidence="1">
    <location>
        <begin position="165"/>
        <end position="264"/>
    </location>
</feature>
<feature type="compositionally biased region" description="Low complexity" evidence="1">
    <location>
        <begin position="1254"/>
        <end position="1268"/>
    </location>
</feature>
<dbReference type="PANTHER" id="PTHR46557">
    <property type="entry name" value="SERINE/THREONINE-PROTEIN PHOSPHATASE 1 REGULATORY SUBUNIT 10-RELATED"/>
    <property type="match status" value="1"/>
</dbReference>
<dbReference type="SMR" id="A0A504X278"/>
<dbReference type="GO" id="GO:0000785">
    <property type="term" value="C:chromatin"/>
    <property type="evidence" value="ECO:0007669"/>
    <property type="project" value="TreeGrafter"/>
</dbReference>
<feature type="region of interest" description="Disordered" evidence="1">
    <location>
        <begin position="1038"/>
        <end position="1065"/>
    </location>
</feature>
<feature type="compositionally biased region" description="Basic and acidic residues" evidence="1">
    <location>
        <begin position="1124"/>
        <end position="1145"/>
    </location>
</feature>
<dbReference type="Proteomes" id="UP000318821">
    <property type="component" value="Unassembled WGS sequence"/>
</dbReference>
<feature type="compositionally biased region" description="Low complexity" evidence="1">
    <location>
        <begin position="362"/>
        <end position="375"/>
    </location>
</feature>
<feature type="region of interest" description="Disordered" evidence="1">
    <location>
        <begin position="280"/>
        <end position="302"/>
    </location>
</feature>
<dbReference type="EMBL" id="RHLD01000033">
    <property type="protein sequence ID" value="TPP41775.1"/>
    <property type="molecule type" value="Genomic_DNA"/>
</dbReference>
<feature type="region of interest" description="Disordered" evidence="1">
    <location>
        <begin position="1243"/>
        <end position="1293"/>
    </location>
</feature>
<dbReference type="PANTHER" id="PTHR46557:SF1">
    <property type="entry name" value="SERINE_THREONINE-PROTEIN PHOSPHATASE 1 REGULATORY SUBUNIT 10"/>
    <property type="match status" value="1"/>
</dbReference>
<proteinExistence type="predicted"/>
<feature type="region of interest" description="Disordered" evidence="1">
    <location>
        <begin position="2389"/>
        <end position="2409"/>
    </location>
</feature>
<feature type="compositionally biased region" description="Low complexity" evidence="1">
    <location>
        <begin position="255"/>
        <end position="264"/>
    </location>
</feature>
<feature type="compositionally biased region" description="Low complexity" evidence="1">
    <location>
        <begin position="1153"/>
        <end position="1165"/>
    </location>
</feature>
<feature type="region of interest" description="Disordered" evidence="1">
    <location>
        <begin position="1124"/>
        <end position="1176"/>
    </location>
</feature>
<dbReference type="GO" id="GO:0072357">
    <property type="term" value="C:PTW/PP1 phosphatase complex"/>
    <property type="evidence" value="ECO:0007669"/>
    <property type="project" value="TreeGrafter"/>
</dbReference>
<gene>
    <name evidence="2" type="ORF">CGC20_8800</name>
</gene>
<evidence type="ECO:0000313" key="2">
    <source>
        <dbReference type="EMBL" id="TPP41775.1"/>
    </source>
</evidence>
<feature type="region of interest" description="Disordered" evidence="1">
    <location>
        <begin position="119"/>
        <end position="145"/>
    </location>
</feature>
<accession>A0A504X278</accession>
<feature type="compositionally biased region" description="Basic and acidic residues" evidence="1">
    <location>
        <begin position="284"/>
        <end position="298"/>
    </location>
</feature>
<feature type="compositionally biased region" description="Low complexity" evidence="1">
    <location>
        <begin position="2351"/>
        <end position="2362"/>
    </location>
</feature>
<feature type="region of interest" description="Disordered" evidence="1">
    <location>
        <begin position="926"/>
        <end position="945"/>
    </location>
</feature>
<feature type="region of interest" description="Disordered" evidence="1">
    <location>
        <begin position="536"/>
        <end position="570"/>
    </location>
</feature>
<evidence type="ECO:0000313" key="3">
    <source>
        <dbReference type="Proteomes" id="UP000318821"/>
    </source>
</evidence>
<dbReference type="VEuPathDB" id="TriTrypDB:LdBPK_191030.1"/>
<feature type="region of interest" description="Disordered" evidence="1">
    <location>
        <begin position="486"/>
        <end position="516"/>
    </location>
</feature>
<feature type="compositionally biased region" description="Low complexity" evidence="1">
    <location>
        <begin position="1448"/>
        <end position="1473"/>
    </location>
</feature>
<feature type="region of interest" description="Disordered" evidence="1">
    <location>
        <begin position="2342"/>
        <end position="2362"/>
    </location>
</feature>
<organism evidence="2 3">
    <name type="scientific">Leishmania donovani</name>
    <dbReference type="NCBI Taxonomy" id="5661"/>
    <lineage>
        <taxon>Eukaryota</taxon>
        <taxon>Discoba</taxon>
        <taxon>Euglenozoa</taxon>
        <taxon>Kinetoplastea</taxon>
        <taxon>Metakinetoplastina</taxon>
        <taxon>Trypanosomatida</taxon>
        <taxon>Trypanosomatidae</taxon>
        <taxon>Leishmaniinae</taxon>
        <taxon>Leishmania</taxon>
    </lineage>
</organism>
<dbReference type="VEuPathDB" id="TriTrypDB:LdCL_190015500"/>
<feature type="compositionally biased region" description="Acidic residues" evidence="1">
    <location>
        <begin position="220"/>
        <end position="245"/>
    </location>
</feature>
<name>A0A504X278_LEIDO</name>
<evidence type="ECO:0000256" key="1">
    <source>
        <dbReference type="SAM" id="MobiDB-lite"/>
    </source>
</evidence>
<feature type="compositionally biased region" description="Low complexity" evidence="1">
    <location>
        <begin position="500"/>
        <end position="513"/>
    </location>
</feature>
<dbReference type="VEuPathDB" id="TriTrypDB:LDHU3_19.1260"/>
<feature type="compositionally biased region" description="Low complexity" evidence="1">
    <location>
        <begin position="536"/>
        <end position="546"/>
    </location>
</feature>
<dbReference type="VEuPathDB" id="TriTrypDB:LdCL_190015600"/>
<feature type="region of interest" description="Disordered" evidence="1">
    <location>
        <begin position="362"/>
        <end position="402"/>
    </location>
</feature>
<protein>
    <submittedName>
        <fullName evidence="2">Uncharacterized protein</fullName>
    </submittedName>
</protein>
<comment type="caution">
    <text evidence="2">The sequence shown here is derived from an EMBL/GenBank/DDBJ whole genome shotgun (WGS) entry which is preliminary data.</text>
</comment>
<dbReference type="VEuPathDB" id="TriTrypDB:LDHU3_19.1270"/>
<reference evidence="3" key="1">
    <citation type="submission" date="2019-02" db="EMBL/GenBank/DDBJ databases">
        <title>FDA dAtabase for Regulatory Grade micrObial Sequences (FDA-ARGOS): Supporting development and validation of Infectious Disease Dx tests.</title>
        <authorList>
            <person name="Duncan R."/>
            <person name="Fisher C."/>
            <person name="Tallon L."/>
            <person name="Sadzewicz L."/>
            <person name="Sengamalay N."/>
            <person name="Ott S."/>
            <person name="Godinez A."/>
            <person name="Nagaraj S."/>
            <person name="Vavikolanu K."/>
            <person name="Vyas G."/>
            <person name="Nadendla S."/>
            <person name="Aluvathingal J."/>
            <person name="Sichtig H."/>
        </authorList>
    </citation>
    <scope>NUCLEOTIDE SEQUENCE [LARGE SCALE GENOMIC DNA]</scope>
    <source>
        <strain evidence="3">FDAARGOS_360</strain>
    </source>
</reference>
<dbReference type="GO" id="GO:0008157">
    <property type="term" value="F:protein phosphatase 1 binding"/>
    <property type="evidence" value="ECO:0007669"/>
    <property type="project" value="TreeGrafter"/>
</dbReference>
<feature type="region of interest" description="Disordered" evidence="1">
    <location>
        <begin position="1439"/>
        <end position="1506"/>
    </location>
</feature>
<feature type="region of interest" description="Disordered" evidence="1">
    <location>
        <begin position="746"/>
        <end position="828"/>
    </location>
</feature>